<protein>
    <recommendedName>
        <fullName evidence="11">Acyl-CoA dehydrogenase</fullName>
    </recommendedName>
</protein>
<dbReference type="AlphaFoldDB" id="A0A556AIH0"/>
<dbReference type="InterPro" id="IPR013786">
    <property type="entry name" value="AcylCoA_DH/ox_N"/>
</dbReference>
<dbReference type="GO" id="GO:0005886">
    <property type="term" value="C:plasma membrane"/>
    <property type="evidence" value="ECO:0007669"/>
    <property type="project" value="TreeGrafter"/>
</dbReference>
<dbReference type="GO" id="GO:0016627">
    <property type="term" value="F:oxidoreductase activity, acting on the CH-CH group of donors"/>
    <property type="evidence" value="ECO:0007669"/>
    <property type="project" value="InterPro"/>
</dbReference>
<organism evidence="9 10">
    <name type="scientific">Verticiella sediminum</name>
    <dbReference type="NCBI Taxonomy" id="1247510"/>
    <lineage>
        <taxon>Bacteria</taxon>
        <taxon>Pseudomonadati</taxon>
        <taxon>Pseudomonadota</taxon>
        <taxon>Betaproteobacteria</taxon>
        <taxon>Burkholderiales</taxon>
        <taxon>Alcaligenaceae</taxon>
        <taxon>Verticiella</taxon>
    </lineage>
</organism>
<dbReference type="InterPro" id="IPR046373">
    <property type="entry name" value="Acyl-CoA_Oxase/DH_mid-dom_sf"/>
</dbReference>
<dbReference type="Proteomes" id="UP000318405">
    <property type="component" value="Unassembled WGS sequence"/>
</dbReference>
<evidence type="ECO:0000313" key="10">
    <source>
        <dbReference type="Proteomes" id="UP000318405"/>
    </source>
</evidence>
<dbReference type="Pfam" id="PF02771">
    <property type="entry name" value="Acyl-CoA_dh_N"/>
    <property type="match status" value="1"/>
</dbReference>
<dbReference type="InterPro" id="IPR006091">
    <property type="entry name" value="Acyl-CoA_Oxase/DH_mid-dom"/>
</dbReference>
<dbReference type="OrthoDB" id="9769473at2"/>
<comment type="caution">
    <text evidence="9">The sequence shown here is derived from an EMBL/GenBank/DDBJ whole genome shotgun (WGS) entry which is preliminary data.</text>
</comment>
<dbReference type="PANTHER" id="PTHR43292:SF3">
    <property type="entry name" value="ACYL-COA DEHYDROGENASE FADE29"/>
    <property type="match status" value="1"/>
</dbReference>
<feature type="domain" description="Acyl-CoA dehydrogenase/oxidase C-terminal" evidence="6">
    <location>
        <begin position="230"/>
        <end position="377"/>
    </location>
</feature>
<dbReference type="RefSeq" id="WP_143949049.1">
    <property type="nucleotide sequence ID" value="NZ_BAABMB010000001.1"/>
</dbReference>
<evidence type="ECO:0000256" key="1">
    <source>
        <dbReference type="ARBA" id="ARBA00001974"/>
    </source>
</evidence>
<evidence type="ECO:0000259" key="8">
    <source>
        <dbReference type="Pfam" id="PF02771"/>
    </source>
</evidence>
<dbReference type="Gene3D" id="1.20.140.10">
    <property type="entry name" value="Butyryl-CoA Dehydrogenase, subunit A, domain 3"/>
    <property type="match status" value="1"/>
</dbReference>
<dbReference type="GO" id="GO:0050660">
    <property type="term" value="F:flavin adenine dinucleotide binding"/>
    <property type="evidence" value="ECO:0007669"/>
    <property type="project" value="InterPro"/>
</dbReference>
<evidence type="ECO:0000259" key="6">
    <source>
        <dbReference type="Pfam" id="PF00441"/>
    </source>
</evidence>
<evidence type="ECO:0000256" key="3">
    <source>
        <dbReference type="ARBA" id="ARBA00022630"/>
    </source>
</evidence>
<sequence>MIIEFDPAIEAFKREVAAAFQSLQRPEWLSLDPECEAYLAHGRQMDLNLIERGWYTLHWPREYGGGTTDAFMRHAALRELEGYFRVPTFGGHGRYIVGPALIEFGTPEQKATYLPPIARGETVICLGFTEPNAGSDLAAMELKATRQGDYFVANGSKLYITYGHYATSMLLAARTDASQKRHGGVSLFLMDMDLPGVTVNHLPCLTGHMVNEVHLQDVHIPASALLGEPNRGFYHMATALNFERSGLDLPAKYMAQLEDVAEYARQTGLWRRSSIREAVGRLAAYLEAWRMVCWRVVMLQARGEVPTWEASMAQLYRKDFNPQFGKLLLEVVGPQCLIERGDPRAVLAGRVEWYLRESFNNHGQGGRFVTRNVIARRGLNLPRD</sequence>
<dbReference type="InterPro" id="IPR037069">
    <property type="entry name" value="AcylCoA_DH/ox_N_sf"/>
</dbReference>
<evidence type="ECO:0008006" key="11">
    <source>
        <dbReference type="Google" id="ProtNLM"/>
    </source>
</evidence>
<keyword evidence="3" id="KW-0285">Flavoprotein</keyword>
<dbReference type="InterPro" id="IPR009075">
    <property type="entry name" value="AcylCo_DH/oxidase_C"/>
</dbReference>
<dbReference type="InterPro" id="IPR052161">
    <property type="entry name" value="Mycobact_Acyl-CoA_DH"/>
</dbReference>
<dbReference type="Pfam" id="PF00441">
    <property type="entry name" value="Acyl-CoA_dh_1"/>
    <property type="match status" value="1"/>
</dbReference>
<evidence type="ECO:0000313" key="9">
    <source>
        <dbReference type="EMBL" id="TSH92683.1"/>
    </source>
</evidence>
<comment type="similarity">
    <text evidence="2">Belongs to the acyl-CoA dehydrogenase family.</text>
</comment>
<reference evidence="9 10" key="1">
    <citation type="submission" date="2019-07" db="EMBL/GenBank/DDBJ databases">
        <title>Qingshengfaniella alkalisoli gen. nov., sp. nov., isolated from saline soil.</title>
        <authorList>
            <person name="Xu L."/>
            <person name="Huang X.-X."/>
            <person name="Sun J.-Q."/>
        </authorList>
    </citation>
    <scope>NUCLEOTIDE SEQUENCE [LARGE SCALE GENOMIC DNA]</scope>
    <source>
        <strain evidence="9 10">DSM 27279</strain>
    </source>
</reference>
<keyword evidence="4" id="KW-0274">FAD</keyword>
<dbReference type="SUPFAM" id="SSF47203">
    <property type="entry name" value="Acyl-CoA dehydrogenase C-terminal domain-like"/>
    <property type="match status" value="1"/>
</dbReference>
<dbReference type="SUPFAM" id="SSF56645">
    <property type="entry name" value="Acyl-CoA dehydrogenase NM domain-like"/>
    <property type="match status" value="1"/>
</dbReference>
<gene>
    <name evidence="9" type="ORF">FOZ76_14805</name>
</gene>
<evidence type="ECO:0000256" key="2">
    <source>
        <dbReference type="ARBA" id="ARBA00009347"/>
    </source>
</evidence>
<keyword evidence="5" id="KW-0560">Oxidoreductase</keyword>
<dbReference type="EMBL" id="VLTJ01000029">
    <property type="protein sequence ID" value="TSH92683.1"/>
    <property type="molecule type" value="Genomic_DNA"/>
</dbReference>
<proteinExistence type="inferred from homology"/>
<name>A0A556AIH0_9BURK</name>
<evidence type="ECO:0000259" key="7">
    <source>
        <dbReference type="Pfam" id="PF02770"/>
    </source>
</evidence>
<dbReference type="Pfam" id="PF02770">
    <property type="entry name" value="Acyl-CoA_dh_M"/>
    <property type="match status" value="1"/>
</dbReference>
<evidence type="ECO:0000256" key="5">
    <source>
        <dbReference type="ARBA" id="ARBA00023002"/>
    </source>
</evidence>
<dbReference type="Gene3D" id="1.10.540.10">
    <property type="entry name" value="Acyl-CoA dehydrogenase/oxidase, N-terminal domain"/>
    <property type="match status" value="1"/>
</dbReference>
<dbReference type="Gene3D" id="2.40.110.10">
    <property type="entry name" value="Butyryl-CoA Dehydrogenase, subunit A, domain 2"/>
    <property type="match status" value="1"/>
</dbReference>
<keyword evidence="10" id="KW-1185">Reference proteome</keyword>
<comment type="cofactor">
    <cofactor evidence="1">
        <name>FAD</name>
        <dbReference type="ChEBI" id="CHEBI:57692"/>
    </cofactor>
</comment>
<dbReference type="InterPro" id="IPR009100">
    <property type="entry name" value="AcylCoA_DH/oxidase_NM_dom_sf"/>
</dbReference>
<feature type="domain" description="Acyl-CoA dehydrogenase/oxidase N-terminal" evidence="8">
    <location>
        <begin position="48"/>
        <end position="121"/>
    </location>
</feature>
<dbReference type="InterPro" id="IPR036250">
    <property type="entry name" value="AcylCo_DH-like_C"/>
</dbReference>
<evidence type="ECO:0000256" key="4">
    <source>
        <dbReference type="ARBA" id="ARBA00022827"/>
    </source>
</evidence>
<dbReference type="PANTHER" id="PTHR43292">
    <property type="entry name" value="ACYL-COA DEHYDROGENASE"/>
    <property type="match status" value="1"/>
</dbReference>
<accession>A0A556AIH0</accession>
<feature type="domain" description="Acyl-CoA oxidase/dehydrogenase middle" evidence="7">
    <location>
        <begin position="125"/>
        <end position="218"/>
    </location>
</feature>